<evidence type="ECO:0000256" key="1">
    <source>
        <dbReference type="SAM" id="MobiDB-lite"/>
    </source>
</evidence>
<organism evidence="2 3">
    <name type="scientific">Parascedosporium putredinis</name>
    <dbReference type="NCBI Taxonomy" id="1442378"/>
    <lineage>
        <taxon>Eukaryota</taxon>
        <taxon>Fungi</taxon>
        <taxon>Dikarya</taxon>
        <taxon>Ascomycota</taxon>
        <taxon>Pezizomycotina</taxon>
        <taxon>Sordariomycetes</taxon>
        <taxon>Hypocreomycetidae</taxon>
        <taxon>Microascales</taxon>
        <taxon>Microascaceae</taxon>
        <taxon>Parascedosporium</taxon>
    </lineage>
</organism>
<dbReference type="OrthoDB" id="413649at2759"/>
<dbReference type="InterPro" id="IPR007815">
    <property type="entry name" value="Emycin_Estase"/>
</dbReference>
<dbReference type="CDD" id="cd14728">
    <property type="entry name" value="Ere-like"/>
    <property type="match status" value="1"/>
</dbReference>
<dbReference type="InterPro" id="IPR052036">
    <property type="entry name" value="Hydrolase/PRTase-associated"/>
</dbReference>
<protein>
    <recommendedName>
        <fullName evidence="4">Erythromycin esterase</fullName>
    </recommendedName>
</protein>
<feature type="region of interest" description="Disordered" evidence="1">
    <location>
        <begin position="101"/>
        <end position="122"/>
    </location>
</feature>
<evidence type="ECO:0000313" key="3">
    <source>
        <dbReference type="Proteomes" id="UP000838763"/>
    </source>
</evidence>
<dbReference type="PANTHER" id="PTHR31299:SF0">
    <property type="entry name" value="ESTERASE, PUTATIVE (AFU_ORTHOLOGUE AFUA_1G05850)-RELATED"/>
    <property type="match status" value="1"/>
</dbReference>
<gene>
    <name evidence="2" type="ORF">PPNO1_LOCUS8678</name>
</gene>
<dbReference type="Gene3D" id="3.40.1660.10">
    <property type="entry name" value="EreA-like (biosynthetic domain)"/>
    <property type="match status" value="1"/>
</dbReference>
<dbReference type="InterPro" id="IPR014622">
    <property type="entry name" value="UCP036794_erythomycin"/>
</dbReference>
<evidence type="ECO:0008006" key="4">
    <source>
        <dbReference type="Google" id="ProtNLM"/>
    </source>
</evidence>
<reference evidence="2" key="1">
    <citation type="submission" date="2022-11" db="EMBL/GenBank/DDBJ databases">
        <authorList>
            <person name="Scott C."/>
            <person name="Bruce N."/>
        </authorList>
    </citation>
    <scope>NUCLEOTIDE SEQUENCE</scope>
</reference>
<comment type="caution">
    <text evidence="2">The sequence shown here is derived from an EMBL/GenBank/DDBJ whole genome shotgun (WGS) entry which is preliminary data.</text>
</comment>
<evidence type="ECO:0000313" key="2">
    <source>
        <dbReference type="EMBL" id="CAI4219107.1"/>
    </source>
</evidence>
<dbReference type="GO" id="GO:0046677">
    <property type="term" value="P:response to antibiotic"/>
    <property type="evidence" value="ECO:0007669"/>
    <property type="project" value="InterPro"/>
</dbReference>
<accession>A0A9P1HAM5</accession>
<dbReference type="PIRSF" id="PIRSF036794">
    <property type="entry name" value="UCP_erythr_ester"/>
    <property type="match status" value="1"/>
</dbReference>
<dbReference type="AlphaFoldDB" id="A0A9P1HAM5"/>
<name>A0A9P1HAM5_9PEZI</name>
<keyword evidence="3" id="KW-1185">Reference proteome</keyword>
<dbReference type="EMBL" id="CALLCH030000019">
    <property type="protein sequence ID" value="CAI4219107.1"/>
    <property type="molecule type" value="Genomic_DNA"/>
</dbReference>
<dbReference type="Gene3D" id="3.30.1870.10">
    <property type="entry name" value="EreA-like, domain 2"/>
    <property type="match status" value="1"/>
</dbReference>
<sequence length="467" mass="52865">MASTSRRSLQPMRTLEAAARLVRRHAQTLPALSPSGDGFGQHFDRFAGCKVLLIGDASHGTSEFYAARAAITKYMIQNHGFDIVAVEADWPDAEAIDRYVRRRPGDGPRTASTRPFPRRGDDAPFQRFPSWMWRNDEVHDFVAWLREFNTGKPVKEAAGFYGLDLYSMGASMKAVTSYLQRVDPPMAKVAEERYGKLMGWAEDPHEYGLEVLLTTFAGHEAEVVAMLQDLLAKRLEYADHLGNGDEFHSGEQNARLVADAERYYKAMYHGRDESWNLRDAHMFQTLVRIMKHRGPDAKAIVWAHNSHVGDARATDMGLLREELNIGQLCRETFQAGALSIGMGTFTGTVAAADEWGGDMSVMKVRPGMRGTYEELMHATGVPRFLLDLRRGWCDDEVLDELSKKRLERYIGVIYKPDNEVRAHYSPSMLAREFDAYVWFDETRAVGAFEKRQPPTSLELEETWPFGL</sequence>
<dbReference type="Proteomes" id="UP000838763">
    <property type="component" value="Unassembled WGS sequence"/>
</dbReference>
<dbReference type="PANTHER" id="PTHR31299">
    <property type="entry name" value="ESTERASE, PUTATIVE (AFU_ORTHOLOGUE AFUA_1G05850)-RELATED"/>
    <property type="match status" value="1"/>
</dbReference>
<dbReference type="SUPFAM" id="SSF159501">
    <property type="entry name" value="EreA/ChaN-like"/>
    <property type="match status" value="1"/>
</dbReference>
<proteinExistence type="predicted"/>
<dbReference type="Pfam" id="PF05139">
    <property type="entry name" value="Erythro_esteras"/>
    <property type="match status" value="1"/>
</dbReference>